<proteinExistence type="predicted"/>
<evidence type="ECO:0000313" key="2">
    <source>
        <dbReference type="Proteomes" id="UP001242480"/>
    </source>
</evidence>
<dbReference type="EMBL" id="JAUSVX010000001">
    <property type="protein sequence ID" value="MDQ0467117.1"/>
    <property type="molecule type" value="Genomic_DNA"/>
</dbReference>
<protein>
    <submittedName>
        <fullName evidence="1">Uncharacterized protein</fullName>
    </submittedName>
</protein>
<gene>
    <name evidence="1" type="ORF">QO011_000112</name>
</gene>
<comment type="caution">
    <text evidence="1">The sequence shown here is derived from an EMBL/GenBank/DDBJ whole genome shotgun (WGS) entry which is preliminary data.</text>
</comment>
<accession>A0ABU0J1K5</accession>
<dbReference type="RefSeq" id="WP_307266352.1">
    <property type="nucleotide sequence ID" value="NZ_JAUSVX010000001.1"/>
</dbReference>
<name>A0ABU0J1K5_9HYPH</name>
<evidence type="ECO:0000313" key="1">
    <source>
        <dbReference type="EMBL" id="MDQ0467117.1"/>
    </source>
</evidence>
<keyword evidence="2" id="KW-1185">Reference proteome</keyword>
<sequence>MHFVTRSESERFFERMGIDDRGPMPGSRSDARLKIFDVYYQSRLAVADKVSRVLASRQGDFSTCHLWVHGLPFGDRSLDETPPPDWARYRRWREATGETRSLYEAPGHVFQEGEQEVLARVIEFAILLGWDALIAAVPHKGVLDLSHDDRITIYARSRPSGLIVGLERLGLTARKRALR</sequence>
<reference evidence="1 2" key="1">
    <citation type="submission" date="2023-07" db="EMBL/GenBank/DDBJ databases">
        <title>Genomic Encyclopedia of Type Strains, Phase IV (KMG-IV): sequencing the most valuable type-strain genomes for metagenomic binning, comparative biology and taxonomic classification.</title>
        <authorList>
            <person name="Goeker M."/>
        </authorList>
    </citation>
    <scope>NUCLEOTIDE SEQUENCE [LARGE SCALE GENOMIC DNA]</scope>
    <source>
        <strain evidence="1 2">DSM 19619</strain>
    </source>
</reference>
<organism evidence="1 2">
    <name type="scientific">Labrys wisconsinensis</name>
    <dbReference type="NCBI Taxonomy" id="425677"/>
    <lineage>
        <taxon>Bacteria</taxon>
        <taxon>Pseudomonadati</taxon>
        <taxon>Pseudomonadota</taxon>
        <taxon>Alphaproteobacteria</taxon>
        <taxon>Hyphomicrobiales</taxon>
        <taxon>Xanthobacteraceae</taxon>
        <taxon>Labrys</taxon>
    </lineage>
</organism>
<dbReference type="Proteomes" id="UP001242480">
    <property type="component" value="Unassembled WGS sequence"/>
</dbReference>